<reference evidence="2" key="1">
    <citation type="journal article" date="2019" name="Int. J. Syst. Evol. Microbiol.">
        <title>The Global Catalogue of Microorganisms (GCM) 10K type strain sequencing project: providing services to taxonomists for standard genome sequencing and annotation.</title>
        <authorList>
            <consortium name="The Broad Institute Genomics Platform"/>
            <consortium name="The Broad Institute Genome Sequencing Center for Infectious Disease"/>
            <person name="Wu L."/>
            <person name="Ma J."/>
        </authorList>
    </citation>
    <scope>NUCLEOTIDE SEQUENCE [LARGE SCALE GENOMIC DNA]</scope>
    <source>
        <strain evidence="2">CCM 8936</strain>
    </source>
</reference>
<dbReference type="SUPFAM" id="SSF46955">
    <property type="entry name" value="Putative DNA-binding domain"/>
    <property type="match status" value="1"/>
</dbReference>
<gene>
    <name evidence="1" type="ORF">ACFQ42_04475</name>
</gene>
<name>A0ABW4BVG9_9LACO</name>
<comment type="caution">
    <text evidence="1">The sequence shown here is derived from an EMBL/GenBank/DDBJ whole genome shotgun (WGS) entry which is preliminary data.</text>
</comment>
<evidence type="ECO:0000313" key="1">
    <source>
        <dbReference type="EMBL" id="MFD1417989.1"/>
    </source>
</evidence>
<dbReference type="Proteomes" id="UP001597251">
    <property type="component" value="Unassembled WGS sequence"/>
</dbReference>
<dbReference type="Gene3D" id="1.10.1660.10">
    <property type="match status" value="1"/>
</dbReference>
<keyword evidence="2" id="KW-1185">Reference proteome</keyword>
<evidence type="ECO:0008006" key="3">
    <source>
        <dbReference type="Google" id="ProtNLM"/>
    </source>
</evidence>
<accession>A0ABW4BVG9</accession>
<dbReference type="InterPro" id="IPR009061">
    <property type="entry name" value="DNA-bd_dom_put_sf"/>
</dbReference>
<dbReference type="RefSeq" id="WP_125678275.1">
    <property type="nucleotide sequence ID" value="NZ_JBHTOI010000030.1"/>
</dbReference>
<protein>
    <recommendedName>
        <fullName evidence="3">MerR family transcriptional regulator</fullName>
    </recommendedName>
</protein>
<evidence type="ECO:0000313" key="2">
    <source>
        <dbReference type="Proteomes" id="UP001597251"/>
    </source>
</evidence>
<sequence>MDRRAVQARYKLSDQILSDYDIWIKNDDTSSNEYEYTDTDLVYLQTIAELYTIGFNSDEVTTYLQLNEYSQQTTTQQIRLLTLKRNEKLADIHQCEDQVAAIDYLRLQLNEGKQYGHNREK</sequence>
<organism evidence="1 2">
    <name type="scientific">Companilactobacillus keshanensis</name>
    <dbReference type="NCBI Taxonomy" id="2486003"/>
    <lineage>
        <taxon>Bacteria</taxon>
        <taxon>Bacillati</taxon>
        <taxon>Bacillota</taxon>
        <taxon>Bacilli</taxon>
        <taxon>Lactobacillales</taxon>
        <taxon>Lactobacillaceae</taxon>
        <taxon>Companilactobacillus</taxon>
    </lineage>
</organism>
<dbReference type="EMBL" id="JBHTOI010000030">
    <property type="protein sequence ID" value="MFD1417989.1"/>
    <property type="molecule type" value="Genomic_DNA"/>
</dbReference>
<proteinExistence type="predicted"/>